<gene>
    <name evidence="1" type="ORF">GCM10023100_01030</name>
</gene>
<comment type="caution">
    <text evidence="1">The sequence shown here is derived from an EMBL/GenBank/DDBJ whole genome shotgun (WGS) entry which is preliminary data.</text>
</comment>
<evidence type="ECO:0008006" key="3">
    <source>
        <dbReference type="Google" id="ProtNLM"/>
    </source>
</evidence>
<proteinExistence type="predicted"/>
<keyword evidence="2" id="KW-1185">Reference proteome</keyword>
<organism evidence="1 2">
    <name type="scientific">Actinocorallia cavernae</name>
    <dbReference type="NCBI Taxonomy" id="328075"/>
    <lineage>
        <taxon>Bacteria</taxon>
        <taxon>Bacillati</taxon>
        <taxon>Actinomycetota</taxon>
        <taxon>Actinomycetes</taxon>
        <taxon>Streptosporangiales</taxon>
        <taxon>Thermomonosporaceae</taxon>
        <taxon>Actinocorallia</taxon>
    </lineage>
</organism>
<protein>
    <recommendedName>
        <fullName evidence="3">Lipoprotein</fullName>
    </recommendedName>
</protein>
<name>A0ABP8S735_9ACTN</name>
<accession>A0ABP8S735</accession>
<evidence type="ECO:0000313" key="1">
    <source>
        <dbReference type="EMBL" id="GAA4563001.1"/>
    </source>
</evidence>
<dbReference type="EMBL" id="BAABFF010000001">
    <property type="protein sequence ID" value="GAA4563001.1"/>
    <property type="molecule type" value="Genomic_DNA"/>
</dbReference>
<sequence length="250" mass="26827">MLGAAGAALALTACGGEAGGAVTDPQSTDGALLSQSFQLFKQAPSVRVTARAAVAMGTRVEITTDRRKNCLADAQNGFFQAAVEHGGRTWIRWSDDVLDPARAISARQTELSKGLRGKWLELSDNGRIRKSMVDLCTLATVHTIAEQLSQPGQRAVREDEVNDENGERLAPLRQGEKGNSVTAYVKTDGKPYPRKIVVDMPTFAPEPVDFLLDAYGDPVSVKPPERSRTVRSEHLEALAEKELAAGLSSG</sequence>
<dbReference type="Proteomes" id="UP001500691">
    <property type="component" value="Unassembled WGS sequence"/>
</dbReference>
<evidence type="ECO:0000313" key="2">
    <source>
        <dbReference type="Proteomes" id="UP001500691"/>
    </source>
</evidence>
<reference evidence="2" key="1">
    <citation type="journal article" date="2019" name="Int. J. Syst. Evol. Microbiol.">
        <title>The Global Catalogue of Microorganisms (GCM) 10K type strain sequencing project: providing services to taxonomists for standard genome sequencing and annotation.</title>
        <authorList>
            <consortium name="The Broad Institute Genomics Platform"/>
            <consortium name="The Broad Institute Genome Sequencing Center for Infectious Disease"/>
            <person name="Wu L."/>
            <person name="Ma J."/>
        </authorList>
    </citation>
    <scope>NUCLEOTIDE SEQUENCE [LARGE SCALE GENOMIC DNA]</scope>
    <source>
        <strain evidence="2">JCM 13278</strain>
    </source>
</reference>